<evidence type="ECO:0000313" key="4">
    <source>
        <dbReference type="Proteomes" id="UP000196485"/>
    </source>
</evidence>
<dbReference type="Gene3D" id="3.40.1170.60">
    <property type="match status" value="1"/>
</dbReference>
<name>A0A1Y6L007_9GAMM</name>
<keyword evidence="3" id="KW-0808">Transferase</keyword>
<dbReference type="Pfam" id="PF11799">
    <property type="entry name" value="IMS_C"/>
    <property type="match status" value="1"/>
</dbReference>
<dbReference type="PANTHER" id="PTHR11076:SF34">
    <property type="entry name" value="PROTEIN UMUC"/>
    <property type="match status" value="1"/>
</dbReference>
<keyword evidence="4" id="KW-1185">Reference proteome</keyword>
<dbReference type="PANTHER" id="PTHR11076">
    <property type="entry name" value="DNA REPAIR POLYMERASE UMUC / TRANSFERASE FAMILY MEMBER"/>
    <property type="match status" value="1"/>
</dbReference>
<feature type="domain" description="UmuC" evidence="2">
    <location>
        <begin position="2"/>
        <end position="189"/>
    </location>
</feature>
<organism evidence="3 4">
    <name type="scientific">Photobacterium aquimaris</name>
    <dbReference type="NCBI Taxonomy" id="512643"/>
    <lineage>
        <taxon>Bacteria</taxon>
        <taxon>Pseudomonadati</taxon>
        <taxon>Pseudomonadota</taxon>
        <taxon>Gammaproteobacteria</taxon>
        <taxon>Vibrionales</taxon>
        <taxon>Vibrionaceae</taxon>
        <taxon>Photobacterium</taxon>
    </lineage>
</organism>
<evidence type="ECO:0000256" key="1">
    <source>
        <dbReference type="ARBA" id="ARBA00010945"/>
    </source>
</evidence>
<dbReference type="EMBL" id="FYAH01000002">
    <property type="protein sequence ID" value="SMY16667.1"/>
    <property type="molecule type" value="Genomic_DNA"/>
</dbReference>
<dbReference type="AlphaFoldDB" id="A0A1Y6L007"/>
<accession>A0A1Y6L007</accession>
<dbReference type="GO" id="GO:0006281">
    <property type="term" value="P:DNA repair"/>
    <property type="evidence" value="ECO:0007669"/>
    <property type="project" value="InterPro"/>
</dbReference>
<dbReference type="InterPro" id="IPR043128">
    <property type="entry name" value="Rev_trsase/Diguanyl_cyclase"/>
</dbReference>
<dbReference type="PROSITE" id="PS50173">
    <property type="entry name" value="UMUC"/>
    <property type="match status" value="1"/>
</dbReference>
<dbReference type="Pfam" id="PF00817">
    <property type="entry name" value="IMS"/>
    <property type="match status" value="1"/>
</dbReference>
<dbReference type="GO" id="GO:0003887">
    <property type="term" value="F:DNA-directed DNA polymerase activity"/>
    <property type="evidence" value="ECO:0007669"/>
    <property type="project" value="UniProtKB-EC"/>
</dbReference>
<evidence type="ECO:0000313" key="3">
    <source>
        <dbReference type="EMBL" id="SMY16667.1"/>
    </source>
</evidence>
<dbReference type="CDD" id="cd01700">
    <property type="entry name" value="PolY_Pol_V_umuC"/>
    <property type="match status" value="1"/>
</dbReference>
<dbReference type="GO" id="GO:0005829">
    <property type="term" value="C:cytosol"/>
    <property type="evidence" value="ECO:0007669"/>
    <property type="project" value="TreeGrafter"/>
</dbReference>
<dbReference type="GO" id="GO:0003684">
    <property type="term" value="F:damaged DNA binding"/>
    <property type="evidence" value="ECO:0007669"/>
    <property type="project" value="InterPro"/>
</dbReference>
<dbReference type="RefSeq" id="WP_087820667.1">
    <property type="nucleotide sequence ID" value="NZ_FYAH01000002.1"/>
</dbReference>
<dbReference type="SUPFAM" id="SSF56672">
    <property type="entry name" value="DNA/RNA polymerases"/>
    <property type="match status" value="1"/>
</dbReference>
<reference evidence="4" key="1">
    <citation type="submission" date="2017-06" db="EMBL/GenBank/DDBJ databases">
        <authorList>
            <person name="Rodrigo-Torres L."/>
            <person name="Arahal R. D."/>
            <person name="Lucena T."/>
        </authorList>
    </citation>
    <scope>NUCLEOTIDE SEQUENCE [LARGE SCALE GENOMIC DNA]</scope>
    <source>
        <strain evidence="4">type strain: CECT 9192</strain>
    </source>
</reference>
<proteinExistence type="inferred from homology"/>
<dbReference type="InterPro" id="IPR050116">
    <property type="entry name" value="DNA_polymerase-Y"/>
</dbReference>
<dbReference type="Gene3D" id="3.30.70.270">
    <property type="match status" value="1"/>
</dbReference>
<dbReference type="GO" id="GO:0009432">
    <property type="term" value="P:SOS response"/>
    <property type="evidence" value="ECO:0007669"/>
    <property type="project" value="TreeGrafter"/>
</dbReference>
<protein>
    <submittedName>
        <fullName evidence="3">DNA polymerase IV</fullName>
        <ecNumber evidence="3">2.7.7.7</ecNumber>
    </submittedName>
</protein>
<dbReference type="InterPro" id="IPR043502">
    <property type="entry name" value="DNA/RNA_pol_sf"/>
</dbReference>
<keyword evidence="3" id="KW-0548">Nucleotidyltransferase</keyword>
<sequence length="426" mass="48541">MICLLDGTRFYAESCITYKPALRNIPLLVTAGQGISIAANRACTDLGIGKFTPIWEEIDHLRAHNGIVYKANFNTFSHHSDRFMTALQKHIDGARSMRYSVDEVFFDISHLQSINVDLNQHVKTLRKAIYKETGVPTGAGIGKTLTLAKVASWAAKNCQPYQGQCVLMSEQQTDAILKQMPVGKLWNIGRQLNKQLLQEGIVTAYQLKQCDTKTYHKRYSINVANVISELNGITCLNFSAQRAKKKQIWSTTSYRDRLRHQDDLFAELAHHCTEVMRKVRDQKTEVKTLSFFISTSKHDHCRPFYRRGEVTFESGLTDTSFALQQLRAQFNDLLPDNLTQQPIYKVGVGATSLIDAEIKQFELFNRFDNKDNLNSTLDQLSDRFGKGVIGFACQQRSYQERQGAIEMLELENYYTDINELVVVKCI</sequence>
<evidence type="ECO:0000259" key="2">
    <source>
        <dbReference type="PROSITE" id="PS50173"/>
    </source>
</evidence>
<gene>
    <name evidence="3" type="primary">dinB_2</name>
    <name evidence="3" type="ORF">PAQU9191_01903</name>
</gene>
<dbReference type="InterPro" id="IPR017961">
    <property type="entry name" value="DNA_pol_Y-fam_little_finger"/>
</dbReference>
<dbReference type="GO" id="GO:0042276">
    <property type="term" value="P:error-prone translesion synthesis"/>
    <property type="evidence" value="ECO:0007669"/>
    <property type="project" value="TreeGrafter"/>
</dbReference>
<dbReference type="Proteomes" id="UP000196485">
    <property type="component" value="Unassembled WGS sequence"/>
</dbReference>
<comment type="similarity">
    <text evidence="1">Belongs to the DNA polymerase type-Y family.</text>
</comment>
<dbReference type="EC" id="2.7.7.7" evidence="3"/>
<dbReference type="InterPro" id="IPR001126">
    <property type="entry name" value="UmuC"/>
</dbReference>